<evidence type="ECO:0000313" key="1">
    <source>
        <dbReference type="EMBL" id="AFH62578.1"/>
    </source>
</evidence>
<dbReference type="Proteomes" id="UP000007392">
    <property type="component" value="Chromosome"/>
</dbReference>
<accession>I0BJN1</accession>
<sequence>MEQNPFVSYESALGAPGALEAFRREMTEEGFTSFRLFLEGFRERLKTFGDGEKERVRDLLDTAKGLFPEPRVFSPSWALVWDEFEGILTTKSAVLASIPQEKRDGEWQIILDNPFTNTDLVCYPGMTFMNAAYMYAYFRTDLKQNEYLRLQKVATLIITQGGEELGLVTASQEDR</sequence>
<dbReference type="EMBL" id="CP003422">
    <property type="protein sequence ID" value="AFH62578.1"/>
    <property type="molecule type" value="Genomic_DNA"/>
</dbReference>
<name>I0BJN1_9BACL</name>
<gene>
    <name evidence="1" type="ORF">B2K_17930</name>
</gene>
<protein>
    <submittedName>
        <fullName evidence="1">Uncharacterized protein</fullName>
    </submittedName>
</protein>
<reference evidence="1 2" key="1">
    <citation type="submission" date="2013-06" db="EMBL/GenBank/DDBJ databases">
        <title>Complete genome sequence of Paenibacillus mucilaginosus K02.</title>
        <authorList>
            <person name="Xiao B."/>
            <person name="Sun L."/>
            <person name="Xiao L."/>
            <person name="Lian B."/>
        </authorList>
    </citation>
    <scope>NUCLEOTIDE SEQUENCE [LARGE SCALE GENOMIC DNA]</scope>
    <source>
        <strain evidence="1 2">K02</strain>
    </source>
</reference>
<organism evidence="1 2">
    <name type="scientific">Paenibacillus mucilaginosus K02</name>
    <dbReference type="NCBI Taxonomy" id="997761"/>
    <lineage>
        <taxon>Bacteria</taxon>
        <taxon>Bacillati</taxon>
        <taxon>Bacillota</taxon>
        <taxon>Bacilli</taxon>
        <taxon>Bacillales</taxon>
        <taxon>Paenibacillaceae</taxon>
        <taxon>Paenibacillus</taxon>
    </lineage>
</organism>
<dbReference type="AlphaFoldDB" id="I0BJN1"/>
<proteinExistence type="predicted"/>
<dbReference type="OrthoDB" id="2678291at2"/>
<dbReference type="HOGENOM" id="CLU_1576950_0_0_9"/>
<dbReference type="KEGG" id="pmw:B2K_17930"/>
<evidence type="ECO:0000313" key="2">
    <source>
        <dbReference type="Proteomes" id="UP000007392"/>
    </source>
</evidence>
<dbReference type="PATRIC" id="fig|997761.3.peg.3536"/>